<accession>K9WI25</accession>
<feature type="modified residue" description="4-aspartylphosphate" evidence="7">
    <location>
        <position position="54"/>
    </location>
</feature>
<dbReference type="InterPro" id="IPR000700">
    <property type="entry name" value="PAS-assoc_C"/>
</dbReference>
<dbReference type="Gene3D" id="3.30.450.20">
    <property type="entry name" value="PAS domain"/>
    <property type="match status" value="2"/>
</dbReference>
<dbReference type="FunFam" id="3.30.565.10:FF:000006">
    <property type="entry name" value="Sensor histidine kinase WalK"/>
    <property type="match status" value="1"/>
</dbReference>
<evidence type="ECO:0000256" key="4">
    <source>
        <dbReference type="ARBA" id="ARBA00022679"/>
    </source>
</evidence>
<feature type="coiled-coil region" evidence="8">
    <location>
        <begin position="234"/>
        <end position="296"/>
    </location>
</feature>
<dbReference type="InterPro" id="IPR001610">
    <property type="entry name" value="PAC"/>
</dbReference>
<evidence type="ECO:0000259" key="11">
    <source>
        <dbReference type="PROSITE" id="PS50112"/>
    </source>
</evidence>
<dbReference type="InterPro" id="IPR036890">
    <property type="entry name" value="HATPase_C_sf"/>
</dbReference>
<dbReference type="CDD" id="cd00130">
    <property type="entry name" value="PAS"/>
    <property type="match status" value="1"/>
</dbReference>
<dbReference type="InterPro" id="IPR036097">
    <property type="entry name" value="HisK_dim/P_sf"/>
</dbReference>
<dbReference type="SMART" id="SM00388">
    <property type="entry name" value="HisKA"/>
    <property type="match status" value="1"/>
</dbReference>
<dbReference type="STRING" id="1173027.Mic7113_3714"/>
<keyword evidence="8" id="KW-0175">Coiled coil</keyword>
<dbReference type="eggNOG" id="COG2204">
    <property type="taxonomic scope" value="Bacteria"/>
</dbReference>
<keyword evidence="4" id="KW-0808">Transferase</keyword>
<dbReference type="SMART" id="SM00086">
    <property type="entry name" value="PAC"/>
    <property type="match status" value="2"/>
</dbReference>
<dbReference type="NCBIfam" id="TIGR00229">
    <property type="entry name" value="sensory_box"/>
    <property type="match status" value="2"/>
</dbReference>
<dbReference type="Pfam" id="PF00072">
    <property type="entry name" value="Response_reg"/>
    <property type="match status" value="1"/>
</dbReference>
<dbReference type="PROSITE" id="PS50112">
    <property type="entry name" value="PAS"/>
    <property type="match status" value="1"/>
</dbReference>
<dbReference type="Pfam" id="PF00989">
    <property type="entry name" value="PAS"/>
    <property type="match status" value="1"/>
</dbReference>
<dbReference type="PROSITE" id="PS50109">
    <property type="entry name" value="HIS_KIN"/>
    <property type="match status" value="1"/>
</dbReference>
<dbReference type="PANTHER" id="PTHR43711:SF26">
    <property type="entry name" value="SENSOR HISTIDINE KINASE RCSC"/>
    <property type="match status" value="1"/>
</dbReference>
<feature type="domain" description="Histidine kinase" evidence="9">
    <location>
        <begin position="428"/>
        <end position="644"/>
    </location>
</feature>
<keyword evidence="6" id="KW-0902">Two-component regulatory system</keyword>
<dbReference type="Pfam" id="PF13188">
    <property type="entry name" value="PAS_8"/>
    <property type="match status" value="1"/>
</dbReference>
<dbReference type="CDD" id="cd00082">
    <property type="entry name" value="HisKA"/>
    <property type="match status" value="1"/>
</dbReference>
<evidence type="ECO:0000259" key="12">
    <source>
        <dbReference type="PROSITE" id="PS50113"/>
    </source>
</evidence>
<reference evidence="13 14" key="1">
    <citation type="submission" date="2012-06" db="EMBL/GenBank/DDBJ databases">
        <title>Finished chromosome of genome of Microcoleus sp. PCC 7113.</title>
        <authorList>
            <consortium name="US DOE Joint Genome Institute"/>
            <person name="Gugger M."/>
            <person name="Coursin T."/>
            <person name="Rippka R."/>
            <person name="Tandeau De Marsac N."/>
            <person name="Huntemann M."/>
            <person name="Wei C.-L."/>
            <person name="Han J."/>
            <person name="Detter J.C."/>
            <person name="Han C."/>
            <person name="Tapia R."/>
            <person name="Chen A."/>
            <person name="Kyrpides N."/>
            <person name="Mavromatis K."/>
            <person name="Markowitz V."/>
            <person name="Szeto E."/>
            <person name="Ivanova N."/>
            <person name="Pagani I."/>
            <person name="Pati A."/>
            <person name="Goodwin L."/>
            <person name="Nordberg H.P."/>
            <person name="Cantor M.N."/>
            <person name="Hua S.X."/>
            <person name="Woyke T."/>
            <person name="Kerfeld C.A."/>
        </authorList>
    </citation>
    <scope>NUCLEOTIDE SEQUENCE [LARGE SCALE GENOMIC DNA]</scope>
    <source>
        <strain evidence="13 14">PCC 7113</strain>
    </source>
</reference>
<dbReference type="InterPro" id="IPR001789">
    <property type="entry name" value="Sig_transdc_resp-reg_receiver"/>
</dbReference>
<dbReference type="SMART" id="SM00387">
    <property type="entry name" value="HATPase_c"/>
    <property type="match status" value="1"/>
</dbReference>
<dbReference type="PROSITE" id="PS50110">
    <property type="entry name" value="RESPONSE_REGULATORY"/>
    <property type="match status" value="1"/>
</dbReference>
<evidence type="ECO:0000256" key="5">
    <source>
        <dbReference type="ARBA" id="ARBA00022777"/>
    </source>
</evidence>
<sequence>MFRLLLIDDSPDDRVLIRRELSQEFPHLEIEEITEAKSLSQALSAGNFDLVITDYQLRWNDGLTVLQEIKSRYPDCPVIMFTDSGSQEVAVEAMKAGLDDYLIKSPKHYVRLSNAVRLAWQRRESQRKAERLQMRLQALLNRLNVGVFRSTLQGQLLEGNASFLRLLGVSSLEEARTLDLQALLRLPEGELQQGNSEHEIHFCRADGRLIWLCLNQSLNTTEGEPILEGLIEDITERKLVQEELKRAKDELENRVIERTQELRQINAQLLKEMQEREQVQQRVHESEERYRHLVELSPDAIIINSGGQFVFINSVAVKLFGATSPSDLIGKPILDRVHPDYRQIVQEQIRQILEQGKPVELMEQKFLSFDGTVIDVEVAAAPFIYQQQPAVQVVVRDIRTRKKAEEELRKMLEKERELSELKSRIITTISHEYRTPLTIILTSAEFLEKYSHKITEERRLLHLKRIQTSSKHLADLVSDVLFMGQAEADRLKFNPIVLNLEVFCREVLEEIRFSIDNQAVIIFVVKGNCTQACLDEKQLRQILINLLSNAIKYSPKGGTIQFNLECQENVAVFRIQDEGIGIPTEDVSQLFESFHRASNVETIPGTGLGLAIVKKCVDSHQGKITVNSVVDGGTTFTVTLPLKPPVSHFDLRSSR</sequence>
<dbReference type="Gene3D" id="3.40.50.2300">
    <property type="match status" value="1"/>
</dbReference>
<gene>
    <name evidence="13" type="ORF">Mic7113_3714</name>
</gene>
<dbReference type="Gene3D" id="1.10.287.130">
    <property type="match status" value="1"/>
</dbReference>
<dbReference type="Pfam" id="PF02518">
    <property type="entry name" value="HATPase_c"/>
    <property type="match status" value="1"/>
</dbReference>
<dbReference type="InterPro" id="IPR004358">
    <property type="entry name" value="Sig_transdc_His_kin-like_C"/>
</dbReference>
<dbReference type="CDD" id="cd00156">
    <property type="entry name" value="REC"/>
    <property type="match status" value="1"/>
</dbReference>
<dbReference type="GO" id="GO:0006355">
    <property type="term" value="P:regulation of DNA-templated transcription"/>
    <property type="evidence" value="ECO:0007669"/>
    <property type="project" value="InterPro"/>
</dbReference>
<evidence type="ECO:0000256" key="1">
    <source>
        <dbReference type="ARBA" id="ARBA00000085"/>
    </source>
</evidence>
<dbReference type="EMBL" id="CP003630">
    <property type="protein sequence ID" value="AFZ19434.1"/>
    <property type="molecule type" value="Genomic_DNA"/>
</dbReference>
<evidence type="ECO:0000256" key="8">
    <source>
        <dbReference type="SAM" id="Coils"/>
    </source>
</evidence>
<feature type="domain" description="PAC" evidence="12">
    <location>
        <begin position="360"/>
        <end position="410"/>
    </location>
</feature>
<dbReference type="eggNOG" id="COG2205">
    <property type="taxonomic scope" value="Bacteria"/>
</dbReference>
<dbReference type="AlphaFoldDB" id="K9WI25"/>
<dbReference type="Proteomes" id="UP000010471">
    <property type="component" value="Chromosome"/>
</dbReference>
<dbReference type="SUPFAM" id="SSF52172">
    <property type="entry name" value="CheY-like"/>
    <property type="match status" value="1"/>
</dbReference>
<evidence type="ECO:0000259" key="10">
    <source>
        <dbReference type="PROSITE" id="PS50110"/>
    </source>
</evidence>
<dbReference type="eggNOG" id="COG4191">
    <property type="taxonomic scope" value="Bacteria"/>
</dbReference>
<keyword evidence="14" id="KW-1185">Reference proteome</keyword>
<dbReference type="Pfam" id="PF00512">
    <property type="entry name" value="HisKA"/>
    <property type="match status" value="1"/>
</dbReference>
<dbReference type="PRINTS" id="PR00344">
    <property type="entry name" value="BCTRLSENSOR"/>
</dbReference>
<dbReference type="PANTHER" id="PTHR43711">
    <property type="entry name" value="TWO-COMPONENT HISTIDINE KINASE"/>
    <property type="match status" value="1"/>
</dbReference>
<name>K9WI25_9CYAN</name>
<evidence type="ECO:0000313" key="14">
    <source>
        <dbReference type="Proteomes" id="UP000010471"/>
    </source>
</evidence>
<dbReference type="InterPro" id="IPR035965">
    <property type="entry name" value="PAS-like_dom_sf"/>
</dbReference>
<dbReference type="RefSeq" id="WP_015183575.1">
    <property type="nucleotide sequence ID" value="NC_019738.1"/>
</dbReference>
<dbReference type="InterPro" id="IPR003661">
    <property type="entry name" value="HisK_dim/P_dom"/>
</dbReference>
<keyword evidence="3 7" id="KW-0597">Phosphoprotein</keyword>
<dbReference type="InterPro" id="IPR050736">
    <property type="entry name" value="Sensor_HK_Regulatory"/>
</dbReference>
<dbReference type="PROSITE" id="PS50113">
    <property type="entry name" value="PAC"/>
    <property type="match status" value="2"/>
</dbReference>
<dbReference type="SMART" id="SM00448">
    <property type="entry name" value="REC"/>
    <property type="match status" value="1"/>
</dbReference>
<feature type="coiled-coil region" evidence="8">
    <location>
        <begin position="395"/>
        <end position="424"/>
    </location>
</feature>
<dbReference type="SUPFAM" id="SSF47384">
    <property type="entry name" value="Homodimeric domain of signal transducing histidine kinase"/>
    <property type="match status" value="1"/>
</dbReference>
<dbReference type="SMART" id="SM00091">
    <property type="entry name" value="PAS"/>
    <property type="match status" value="2"/>
</dbReference>
<evidence type="ECO:0000256" key="7">
    <source>
        <dbReference type="PROSITE-ProRule" id="PRU00169"/>
    </source>
</evidence>
<dbReference type="InterPro" id="IPR005467">
    <property type="entry name" value="His_kinase_dom"/>
</dbReference>
<proteinExistence type="predicted"/>
<dbReference type="HOGENOM" id="CLU_000445_114_15_3"/>
<feature type="domain" description="PAC" evidence="12">
    <location>
        <begin position="196"/>
        <end position="246"/>
    </location>
</feature>
<dbReference type="SUPFAM" id="SSF55785">
    <property type="entry name" value="PYP-like sensor domain (PAS domain)"/>
    <property type="match status" value="2"/>
</dbReference>
<dbReference type="InterPro" id="IPR011006">
    <property type="entry name" value="CheY-like_superfamily"/>
</dbReference>
<organism evidence="13 14">
    <name type="scientific">Allocoleopsis franciscana PCC 7113</name>
    <dbReference type="NCBI Taxonomy" id="1173027"/>
    <lineage>
        <taxon>Bacteria</taxon>
        <taxon>Bacillati</taxon>
        <taxon>Cyanobacteriota</taxon>
        <taxon>Cyanophyceae</taxon>
        <taxon>Coleofasciculales</taxon>
        <taxon>Coleofasciculaceae</taxon>
        <taxon>Allocoleopsis</taxon>
        <taxon>Allocoleopsis franciscana</taxon>
    </lineage>
</organism>
<dbReference type="InterPro" id="IPR000014">
    <property type="entry name" value="PAS"/>
</dbReference>
<evidence type="ECO:0000259" key="9">
    <source>
        <dbReference type="PROSITE" id="PS50109"/>
    </source>
</evidence>
<dbReference type="InterPro" id="IPR003594">
    <property type="entry name" value="HATPase_dom"/>
</dbReference>
<feature type="domain" description="Response regulatory" evidence="10">
    <location>
        <begin position="3"/>
        <end position="119"/>
    </location>
</feature>
<evidence type="ECO:0000313" key="13">
    <source>
        <dbReference type="EMBL" id="AFZ19434.1"/>
    </source>
</evidence>
<dbReference type="GO" id="GO:0000155">
    <property type="term" value="F:phosphorelay sensor kinase activity"/>
    <property type="evidence" value="ECO:0007669"/>
    <property type="project" value="InterPro"/>
</dbReference>
<protein>
    <recommendedName>
        <fullName evidence="2">histidine kinase</fullName>
        <ecNumber evidence="2">2.7.13.3</ecNumber>
    </recommendedName>
</protein>
<evidence type="ECO:0000256" key="3">
    <source>
        <dbReference type="ARBA" id="ARBA00022553"/>
    </source>
</evidence>
<dbReference type="KEGG" id="mic:Mic7113_3714"/>
<dbReference type="InterPro" id="IPR013767">
    <property type="entry name" value="PAS_fold"/>
</dbReference>
<dbReference type="EC" id="2.7.13.3" evidence="2"/>
<evidence type="ECO:0000256" key="6">
    <source>
        <dbReference type="ARBA" id="ARBA00023012"/>
    </source>
</evidence>
<evidence type="ECO:0000256" key="2">
    <source>
        <dbReference type="ARBA" id="ARBA00012438"/>
    </source>
</evidence>
<dbReference type="SUPFAM" id="SSF55874">
    <property type="entry name" value="ATPase domain of HSP90 chaperone/DNA topoisomerase II/histidine kinase"/>
    <property type="match status" value="1"/>
</dbReference>
<keyword evidence="5" id="KW-0418">Kinase</keyword>
<dbReference type="Gene3D" id="3.30.565.10">
    <property type="entry name" value="Histidine kinase-like ATPase, C-terminal domain"/>
    <property type="match status" value="1"/>
</dbReference>
<comment type="catalytic activity">
    <reaction evidence="1">
        <text>ATP + protein L-histidine = ADP + protein N-phospho-L-histidine.</text>
        <dbReference type="EC" id="2.7.13.3"/>
    </reaction>
</comment>
<feature type="domain" description="PAS" evidence="11">
    <location>
        <begin position="286"/>
        <end position="356"/>
    </location>
</feature>
<dbReference type="CDD" id="cd00075">
    <property type="entry name" value="HATPase"/>
    <property type="match status" value="1"/>
</dbReference>